<feature type="compositionally biased region" description="Basic and acidic residues" evidence="1">
    <location>
        <begin position="197"/>
        <end position="208"/>
    </location>
</feature>
<dbReference type="AlphaFoldDB" id="A0AAD4D159"/>
<dbReference type="Gene3D" id="1.50.10.10">
    <property type="match status" value="1"/>
</dbReference>
<dbReference type="Proteomes" id="UP001194580">
    <property type="component" value="Unassembled WGS sequence"/>
</dbReference>
<organism evidence="5 6">
    <name type="scientific">Linnemannia exigua</name>
    <dbReference type="NCBI Taxonomy" id="604196"/>
    <lineage>
        <taxon>Eukaryota</taxon>
        <taxon>Fungi</taxon>
        <taxon>Fungi incertae sedis</taxon>
        <taxon>Mucoromycota</taxon>
        <taxon>Mortierellomycotina</taxon>
        <taxon>Mortierellomycetes</taxon>
        <taxon>Mortierellales</taxon>
        <taxon>Mortierellaceae</taxon>
        <taxon>Linnemannia</taxon>
    </lineage>
</organism>
<dbReference type="SUPFAM" id="SSF48208">
    <property type="entry name" value="Six-hairpin glycosidases"/>
    <property type="match status" value="1"/>
</dbReference>
<evidence type="ECO:0000313" key="5">
    <source>
        <dbReference type="EMBL" id="KAG0253704.1"/>
    </source>
</evidence>
<dbReference type="InterPro" id="IPR008928">
    <property type="entry name" value="6-hairpin_glycosidase_sf"/>
</dbReference>
<keyword evidence="6" id="KW-1185">Reference proteome</keyword>
<proteinExistence type="predicted"/>
<dbReference type="InterPro" id="IPR027414">
    <property type="entry name" value="GH95_N_dom"/>
</dbReference>
<dbReference type="EMBL" id="JAAAIL010002903">
    <property type="protein sequence ID" value="KAG0253704.1"/>
    <property type="molecule type" value="Genomic_DNA"/>
</dbReference>
<gene>
    <name evidence="5" type="ORF">BGZ95_006246</name>
</gene>
<accession>A0AAD4D159</accession>
<dbReference type="GO" id="GO:0005975">
    <property type="term" value="P:carbohydrate metabolic process"/>
    <property type="evidence" value="ECO:0007669"/>
    <property type="project" value="InterPro"/>
</dbReference>
<sequence length="871" mass="96762">MDRLLQQQRLGHGQGRRHGRMLLLAVAATAAATVTLCVHGQQQAAVDNNKLIIQDAATSFPSLFDNHADLQDTKKERLQALQDLKSQCQEILDTPSSFSSTTYKPFQHEPALSTLAGPPENSTWRLWYRKWADSAEGIEEAGFLLGNGRTQVLVGGGVHLERIRLSEESCWSGGPGVDRVANAPPPPPPSPPGGDDDTSHYDDDEKQYRGGNVPVEEAPQRQEAFEKVRRAIKEKRLVKTKDGIVKSLRGDERAFGSQVAFGELVVEEVRKFETVRNYRRELNLETGVATVTFSVGDLQYKREHFCSYPDAVCVMRLQASEPKSINIKVSLNSAHDETGTAEYTNVHNRLGVHAHIGSNNMTTEAMVTVTTEGASGVSLANNRQVVALGFDAVTLYYTMGTGWNLGGYPSFEDKDPHDRLTSALDKMVGGFYGDQYLKHVKDHQTLFQEFRLDLGKTENKLPTNELLTAVEWHRAEVEEELYLDALMVQYGRYLLIASSRPGSLPLSGRSLWSPDNVGADDPSAGYKMDIDLQMNYWLAESTGLGETVTPVIDYMESLLVSRGQDTAALLYGARGWLTHPYSNIWAHTGPTSQSETFYLPTAAAWLCQHAWDRYLYSQDYYFLRDHAYKLMKGAAQFWLDTLVRQHGQEDGLLVVSPSFASGHGPVTEGTAMDQQLVWQLLNNTLEAIAVIGERDRVFVQNLTSTLETLVPGFKIGNWGQLQEWSGLDLDDPNERHPHLGHLWGVYPGSQLFFWNGSVPVPTDGDQDEEQGPSKEELLEAARESLRHRGMGDRPQGGNMGWAKSWRAAAWARLGDGRLAYTAVETFKRDHIYEHANLLDFEDGLSGLLGVGAAMVEMVIQSRAPGLVDILT</sequence>
<dbReference type="GO" id="GO:0004560">
    <property type="term" value="F:alpha-L-fucosidase activity"/>
    <property type="evidence" value="ECO:0007669"/>
    <property type="project" value="InterPro"/>
</dbReference>
<dbReference type="InterPro" id="IPR016518">
    <property type="entry name" value="Alpha-L-fucosidase"/>
</dbReference>
<feature type="transmembrane region" description="Helical" evidence="2">
    <location>
        <begin position="21"/>
        <end position="41"/>
    </location>
</feature>
<feature type="domain" description="Glycosyl hydrolase family 95 catalytic" evidence="4">
    <location>
        <begin position="437"/>
        <end position="857"/>
    </location>
</feature>
<feature type="region of interest" description="Disordered" evidence="1">
    <location>
        <begin position="173"/>
        <end position="222"/>
    </location>
</feature>
<evidence type="ECO:0000256" key="2">
    <source>
        <dbReference type="SAM" id="Phobius"/>
    </source>
</evidence>
<dbReference type="PANTHER" id="PTHR31084:SF3">
    <property type="entry name" value="ALPHA-FUCOSIDASE A"/>
    <property type="match status" value="1"/>
</dbReference>
<dbReference type="InterPro" id="IPR054363">
    <property type="entry name" value="GH95_cat"/>
</dbReference>
<dbReference type="Pfam" id="PF22124">
    <property type="entry name" value="Glyco_hydro_95_cat"/>
    <property type="match status" value="1"/>
</dbReference>
<keyword evidence="2" id="KW-0472">Membrane</keyword>
<feature type="compositionally biased region" description="Pro residues" evidence="1">
    <location>
        <begin position="183"/>
        <end position="192"/>
    </location>
</feature>
<evidence type="ECO:0000259" key="3">
    <source>
        <dbReference type="Pfam" id="PF14498"/>
    </source>
</evidence>
<comment type="caution">
    <text evidence="5">The sequence shown here is derived from an EMBL/GenBank/DDBJ whole genome shotgun (WGS) entry which is preliminary data.</text>
</comment>
<dbReference type="PIRSF" id="PIRSF007663">
    <property type="entry name" value="UCP007663"/>
    <property type="match status" value="1"/>
</dbReference>
<protein>
    <recommendedName>
        <fullName evidence="7">Glycosyl hydrolase family 95 N-terminal domain-containing protein</fullName>
    </recommendedName>
</protein>
<evidence type="ECO:0000259" key="4">
    <source>
        <dbReference type="Pfam" id="PF22124"/>
    </source>
</evidence>
<keyword evidence="2" id="KW-0812">Transmembrane</keyword>
<keyword evidence="2" id="KW-1133">Transmembrane helix</keyword>
<reference evidence="5" key="1">
    <citation type="journal article" date="2020" name="Fungal Divers.">
        <title>Resolving the Mortierellaceae phylogeny through synthesis of multi-gene phylogenetics and phylogenomics.</title>
        <authorList>
            <person name="Vandepol N."/>
            <person name="Liber J."/>
            <person name="Desiro A."/>
            <person name="Na H."/>
            <person name="Kennedy M."/>
            <person name="Barry K."/>
            <person name="Grigoriev I.V."/>
            <person name="Miller A.N."/>
            <person name="O'Donnell K."/>
            <person name="Stajich J.E."/>
            <person name="Bonito G."/>
        </authorList>
    </citation>
    <scope>NUCLEOTIDE SEQUENCE</scope>
    <source>
        <strain evidence="5">NRRL 28262</strain>
    </source>
</reference>
<feature type="non-terminal residue" evidence="5">
    <location>
        <position position="871"/>
    </location>
</feature>
<name>A0AAD4D159_9FUNG</name>
<dbReference type="PANTHER" id="PTHR31084">
    <property type="entry name" value="ALPHA-L-FUCOSIDASE 2"/>
    <property type="match status" value="1"/>
</dbReference>
<dbReference type="Pfam" id="PF14498">
    <property type="entry name" value="Glyco_hyd_65N_2"/>
    <property type="match status" value="1"/>
</dbReference>
<feature type="domain" description="Glycosyl hydrolase family 95 N-terminal" evidence="3">
    <location>
        <begin position="126"/>
        <end position="402"/>
    </location>
</feature>
<evidence type="ECO:0008006" key="7">
    <source>
        <dbReference type="Google" id="ProtNLM"/>
    </source>
</evidence>
<evidence type="ECO:0000313" key="6">
    <source>
        <dbReference type="Proteomes" id="UP001194580"/>
    </source>
</evidence>
<dbReference type="InterPro" id="IPR012341">
    <property type="entry name" value="6hp_glycosidase-like_sf"/>
</dbReference>
<evidence type="ECO:0000256" key="1">
    <source>
        <dbReference type="SAM" id="MobiDB-lite"/>
    </source>
</evidence>